<proteinExistence type="predicted"/>
<dbReference type="PANTHER" id="PTHR10334">
    <property type="entry name" value="CYSTEINE-RICH SECRETORY PROTEIN-RELATED"/>
    <property type="match status" value="1"/>
</dbReference>
<dbReference type="Proteomes" id="UP000532311">
    <property type="component" value="Unassembled WGS sequence"/>
</dbReference>
<dbReference type="InterPro" id="IPR035940">
    <property type="entry name" value="CAP_sf"/>
</dbReference>
<dbReference type="EMBL" id="JAAQPF010000005">
    <property type="protein sequence ID" value="KAF5721605.1"/>
    <property type="molecule type" value="Genomic_DNA"/>
</dbReference>
<protein>
    <submittedName>
        <fullName evidence="4">PR-1 class pathogen-related protein</fullName>
    </submittedName>
</protein>
<name>A0A8H6DM06_9HYPO</name>
<dbReference type="SMART" id="SM00198">
    <property type="entry name" value="SCP"/>
    <property type="match status" value="1"/>
</dbReference>
<comment type="caution">
    <text evidence="4">The sequence shown here is derived from an EMBL/GenBank/DDBJ whole genome shotgun (WGS) entry which is preliminary data.</text>
</comment>
<dbReference type="InterPro" id="IPR034113">
    <property type="entry name" value="SCP_GAPR1-like"/>
</dbReference>
<evidence type="ECO:0000313" key="4">
    <source>
        <dbReference type="EMBL" id="KAF5721605.1"/>
    </source>
</evidence>
<dbReference type="CDD" id="cd05382">
    <property type="entry name" value="CAP_GAPR1-like"/>
    <property type="match status" value="1"/>
</dbReference>
<feature type="chain" id="PRO_5034137704" evidence="2">
    <location>
        <begin position="18"/>
        <end position="261"/>
    </location>
</feature>
<evidence type="ECO:0000256" key="2">
    <source>
        <dbReference type="SAM" id="SignalP"/>
    </source>
</evidence>
<dbReference type="FunFam" id="3.40.33.10:FF:000010">
    <property type="entry name" value="Predicted protein"/>
    <property type="match status" value="1"/>
</dbReference>
<dbReference type="InterPro" id="IPR014044">
    <property type="entry name" value="CAP_dom"/>
</dbReference>
<organism evidence="4 5">
    <name type="scientific">Fusarium globosum</name>
    <dbReference type="NCBI Taxonomy" id="78864"/>
    <lineage>
        <taxon>Eukaryota</taxon>
        <taxon>Fungi</taxon>
        <taxon>Dikarya</taxon>
        <taxon>Ascomycota</taxon>
        <taxon>Pezizomycotina</taxon>
        <taxon>Sordariomycetes</taxon>
        <taxon>Hypocreomycetidae</taxon>
        <taxon>Hypocreales</taxon>
        <taxon>Nectriaceae</taxon>
        <taxon>Fusarium</taxon>
        <taxon>Fusarium fujikuroi species complex</taxon>
    </lineage>
</organism>
<feature type="compositionally biased region" description="Low complexity" evidence="1">
    <location>
        <begin position="99"/>
        <end position="122"/>
    </location>
</feature>
<dbReference type="Gene3D" id="3.40.33.10">
    <property type="entry name" value="CAP"/>
    <property type="match status" value="1"/>
</dbReference>
<dbReference type="InterPro" id="IPR001283">
    <property type="entry name" value="CRISP-related"/>
</dbReference>
<reference evidence="4 5" key="1">
    <citation type="submission" date="2020-05" db="EMBL/GenBank/DDBJ databases">
        <title>Identification and distribution of gene clusters putatively required for synthesis of sphingolipid metabolism inhibitors in phylogenetically diverse species of the filamentous fungus Fusarium.</title>
        <authorList>
            <person name="Kim H.-S."/>
            <person name="Busman M."/>
            <person name="Brown D.W."/>
            <person name="Divon H."/>
            <person name="Uhlig S."/>
            <person name="Proctor R.H."/>
        </authorList>
    </citation>
    <scope>NUCLEOTIDE SEQUENCE [LARGE SCALE GENOMIC DNA]</scope>
    <source>
        <strain evidence="4 5">NRRL 26131</strain>
    </source>
</reference>
<dbReference type="PRINTS" id="PR00837">
    <property type="entry name" value="V5TPXLIKE"/>
</dbReference>
<accession>A0A8H6DM06</accession>
<evidence type="ECO:0000313" key="5">
    <source>
        <dbReference type="Proteomes" id="UP000532311"/>
    </source>
</evidence>
<feature type="signal peptide" evidence="2">
    <location>
        <begin position="1"/>
        <end position="17"/>
    </location>
</feature>
<evidence type="ECO:0000259" key="3">
    <source>
        <dbReference type="SMART" id="SM00198"/>
    </source>
</evidence>
<evidence type="ECO:0000256" key="1">
    <source>
        <dbReference type="SAM" id="MobiDB-lite"/>
    </source>
</evidence>
<sequence length="261" mass="27729">MHFSSFIVSMVAAGAMAAPHGSWGNSNKHYKVVTEYEYVTHYVTAGGNAPQATYAPEQPAAPVQEEQPAPVVVVKKPKQNPAPQPTYVAAPEPEEEEPVTTQEEAPAATQPSSDSDSGSGSSNLDADQQKALDLHNEARKAVGNEPLSWDDSLASGAQEWADHLAQLGSLQHSGGDDGENLYMGSGSNPYASAVEAFLSEKSQYNGEAISGSNYMSFGHYTQCVWKTTTKVGMAVAKDSSGASWVVARYQKPGNMIGDKPY</sequence>
<dbReference type="Pfam" id="PF00188">
    <property type="entry name" value="CAP"/>
    <property type="match status" value="1"/>
</dbReference>
<keyword evidence="2" id="KW-0732">Signal</keyword>
<feature type="region of interest" description="Disordered" evidence="1">
    <location>
        <begin position="76"/>
        <end position="126"/>
    </location>
</feature>
<feature type="domain" description="SCP" evidence="3">
    <location>
        <begin position="126"/>
        <end position="257"/>
    </location>
</feature>
<dbReference type="SUPFAM" id="SSF55797">
    <property type="entry name" value="PR-1-like"/>
    <property type="match status" value="1"/>
</dbReference>
<gene>
    <name evidence="4" type="ORF">FGLOB1_149</name>
</gene>
<dbReference type="AlphaFoldDB" id="A0A8H6DM06"/>
<keyword evidence="5" id="KW-1185">Reference proteome</keyword>